<protein>
    <submittedName>
        <fullName evidence="10">ABC transporter ATP-binding protein</fullName>
    </submittedName>
</protein>
<comment type="caution">
    <text evidence="10">The sequence shown here is derived from an EMBL/GenBank/DDBJ whole genome shotgun (WGS) entry which is preliminary data.</text>
</comment>
<feature type="domain" description="ABC transporter" evidence="8">
    <location>
        <begin position="373"/>
        <end position="609"/>
    </location>
</feature>
<proteinExistence type="predicted"/>
<keyword evidence="5 7" id="KW-1133">Transmembrane helix</keyword>
<comment type="subcellular location">
    <subcellularLocation>
        <location evidence="1">Cell membrane</location>
        <topology evidence="1">Multi-pass membrane protein</topology>
    </subcellularLocation>
</comment>
<dbReference type="SUPFAM" id="SSF90123">
    <property type="entry name" value="ABC transporter transmembrane region"/>
    <property type="match status" value="1"/>
</dbReference>
<evidence type="ECO:0000256" key="1">
    <source>
        <dbReference type="ARBA" id="ARBA00004651"/>
    </source>
</evidence>
<dbReference type="InterPro" id="IPR039421">
    <property type="entry name" value="Type_1_exporter"/>
</dbReference>
<dbReference type="InterPro" id="IPR036640">
    <property type="entry name" value="ABC1_TM_sf"/>
</dbReference>
<dbReference type="PROSITE" id="PS50893">
    <property type="entry name" value="ABC_TRANSPORTER_2"/>
    <property type="match status" value="1"/>
</dbReference>
<dbReference type="CDD" id="cd03228">
    <property type="entry name" value="ABCC_MRP_Like"/>
    <property type="match status" value="1"/>
</dbReference>
<dbReference type="PANTHER" id="PTHR24221">
    <property type="entry name" value="ATP-BINDING CASSETTE SUB-FAMILY B"/>
    <property type="match status" value="1"/>
</dbReference>
<evidence type="ECO:0000256" key="6">
    <source>
        <dbReference type="ARBA" id="ARBA00023136"/>
    </source>
</evidence>
<evidence type="ECO:0000313" key="10">
    <source>
        <dbReference type="EMBL" id="MBD2342616.1"/>
    </source>
</evidence>
<dbReference type="CDD" id="cd07346">
    <property type="entry name" value="ABC_6TM_exporters"/>
    <property type="match status" value="1"/>
</dbReference>
<evidence type="ECO:0000259" key="9">
    <source>
        <dbReference type="PROSITE" id="PS50929"/>
    </source>
</evidence>
<feature type="transmembrane region" description="Helical" evidence="7">
    <location>
        <begin position="252"/>
        <end position="280"/>
    </location>
</feature>
<dbReference type="InterPro" id="IPR003593">
    <property type="entry name" value="AAA+_ATPase"/>
</dbReference>
<dbReference type="GO" id="GO:0005524">
    <property type="term" value="F:ATP binding"/>
    <property type="evidence" value="ECO:0007669"/>
    <property type="project" value="UniProtKB-KW"/>
</dbReference>
<dbReference type="Gene3D" id="3.40.50.300">
    <property type="entry name" value="P-loop containing nucleotide triphosphate hydrolases"/>
    <property type="match status" value="1"/>
</dbReference>
<dbReference type="PROSITE" id="PS50929">
    <property type="entry name" value="ABC_TM1F"/>
    <property type="match status" value="1"/>
</dbReference>
<feature type="transmembrane region" description="Helical" evidence="7">
    <location>
        <begin position="24"/>
        <end position="45"/>
    </location>
</feature>
<dbReference type="InterPro" id="IPR011527">
    <property type="entry name" value="ABC1_TM_dom"/>
</dbReference>
<dbReference type="InterPro" id="IPR003439">
    <property type="entry name" value="ABC_transporter-like_ATP-bd"/>
</dbReference>
<dbReference type="EMBL" id="JACJRF010000001">
    <property type="protein sequence ID" value="MBD2342616.1"/>
    <property type="molecule type" value="Genomic_DNA"/>
</dbReference>
<accession>A0ABR8CH82</accession>
<dbReference type="SUPFAM" id="SSF52540">
    <property type="entry name" value="P-loop containing nucleoside triphosphate hydrolases"/>
    <property type="match status" value="1"/>
</dbReference>
<feature type="transmembrane region" description="Helical" evidence="7">
    <location>
        <begin position="292"/>
        <end position="316"/>
    </location>
</feature>
<keyword evidence="6 7" id="KW-0472">Membrane</keyword>
<evidence type="ECO:0000256" key="3">
    <source>
        <dbReference type="ARBA" id="ARBA00022741"/>
    </source>
</evidence>
<feature type="transmembrane region" description="Helical" evidence="7">
    <location>
        <begin position="146"/>
        <end position="167"/>
    </location>
</feature>
<evidence type="ECO:0000256" key="4">
    <source>
        <dbReference type="ARBA" id="ARBA00022840"/>
    </source>
</evidence>
<evidence type="ECO:0000256" key="5">
    <source>
        <dbReference type="ARBA" id="ARBA00022989"/>
    </source>
</evidence>
<evidence type="ECO:0000259" key="8">
    <source>
        <dbReference type="PROSITE" id="PS50893"/>
    </source>
</evidence>
<feature type="transmembrane region" description="Helical" evidence="7">
    <location>
        <begin position="65"/>
        <end position="86"/>
    </location>
</feature>
<gene>
    <name evidence="10" type="ORF">H6G18_00440</name>
</gene>
<evidence type="ECO:0000256" key="2">
    <source>
        <dbReference type="ARBA" id="ARBA00022692"/>
    </source>
</evidence>
<feature type="transmembrane region" description="Helical" evidence="7">
    <location>
        <begin position="173"/>
        <end position="191"/>
    </location>
</feature>
<dbReference type="Pfam" id="PF00005">
    <property type="entry name" value="ABC_tran"/>
    <property type="match status" value="1"/>
</dbReference>
<reference evidence="10 11" key="1">
    <citation type="journal article" date="2020" name="ISME J.">
        <title>Comparative genomics reveals insights into cyanobacterial evolution and habitat adaptation.</title>
        <authorList>
            <person name="Chen M.Y."/>
            <person name="Teng W.K."/>
            <person name="Zhao L."/>
            <person name="Hu C.X."/>
            <person name="Zhou Y.K."/>
            <person name="Han B.P."/>
            <person name="Song L.R."/>
            <person name="Shu W.S."/>
        </authorList>
    </citation>
    <scope>NUCLEOTIDE SEQUENCE [LARGE SCALE GENOMIC DNA]</scope>
    <source>
        <strain evidence="10 11">FACHB-260</strain>
    </source>
</reference>
<dbReference type="SMART" id="SM00382">
    <property type="entry name" value="AAA"/>
    <property type="match status" value="1"/>
</dbReference>
<organism evidence="10 11">
    <name type="scientific">Anabaena subtropica FACHB-260</name>
    <dbReference type="NCBI Taxonomy" id="2692884"/>
    <lineage>
        <taxon>Bacteria</taxon>
        <taxon>Bacillati</taxon>
        <taxon>Cyanobacteriota</taxon>
        <taxon>Cyanophyceae</taxon>
        <taxon>Nostocales</taxon>
        <taxon>Nostocaceae</taxon>
        <taxon>Anabaena</taxon>
    </lineage>
</organism>
<evidence type="ECO:0000313" key="11">
    <source>
        <dbReference type="Proteomes" id="UP000607281"/>
    </source>
</evidence>
<feature type="domain" description="ABC transmembrane type-1" evidence="9">
    <location>
        <begin position="26"/>
        <end position="318"/>
    </location>
</feature>
<dbReference type="Proteomes" id="UP000607281">
    <property type="component" value="Unassembled WGS sequence"/>
</dbReference>
<keyword evidence="2 7" id="KW-0812">Transmembrane</keyword>
<keyword evidence="11" id="KW-1185">Reference proteome</keyword>
<dbReference type="PANTHER" id="PTHR24221:SF423">
    <property type="entry name" value="ABC TRANSPORTER"/>
    <property type="match status" value="1"/>
</dbReference>
<dbReference type="Pfam" id="PF00664">
    <property type="entry name" value="ABC_membrane"/>
    <property type="match status" value="1"/>
</dbReference>
<keyword evidence="4 10" id="KW-0067">ATP-binding</keyword>
<keyword evidence="3" id="KW-0547">Nucleotide-binding</keyword>
<name>A0ABR8CH82_9NOST</name>
<evidence type="ECO:0000256" key="7">
    <source>
        <dbReference type="SAM" id="Phobius"/>
    </source>
</evidence>
<dbReference type="RefSeq" id="WP_190405105.1">
    <property type="nucleotide sequence ID" value="NZ_JACJRF010000001.1"/>
</dbReference>
<dbReference type="Gene3D" id="1.20.1560.10">
    <property type="entry name" value="ABC transporter type 1, transmembrane domain"/>
    <property type="match status" value="1"/>
</dbReference>
<dbReference type="InterPro" id="IPR027417">
    <property type="entry name" value="P-loop_NTPase"/>
</dbReference>
<sequence>MSLSTKKLSGWQLLWQLICYKPKLYLIDTFFWIFIMGLPALPGLIIREFFNSLTGKAQFGLSPWVFIAGFVALSLGHILVIFIGRITKTQHRFTMRSLLRRNLLERLLNNPHAQIKVTQDDTEKSVSQGEVISYFRDDTEHIEDNVAWVSEILGEGIFAILSLVILLSVNVPMTLFVFLPLVGMVVIIQKAETRIKKYRQSSRQATQQVTGILGEIFSSVQAIKVAGAEQDVLSYFRTLNDNRREMMVKDTLLKAILNSLFQNMVNFGTGLILVMASFLMQSGVNQLTVGDFALFVYNLSFVTGFFASVGGFMALYKQTEVAFERMTTLISGASAETLVAPNQLYLQDLGKSRKNLPQLEQPTDNVSHQLQSLKLTNLTYIYPGTTQGIVDINLQIQRGGLTVITGRIGAGKTTLLRVLLGLLPKQSGEIYWNNHIVADPANFFVPPRSAYTPQIPQLFSYSLRENILLGLSKDDSDIETALKMAVFEQDLATMNEKLETLVGTKGVRLSGGQMQRVAAARMFVRKPELLVFDDLSSALDVETELALWSRIFANTTEQGEHPWTPTCLVVSHRRSVLRRADQIILMKAGRVVAQGNFDDILADEQADWIF</sequence>